<dbReference type="InterPro" id="IPR036188">
    <property type="entry name" value="FAD/NAD-bd_sf"/>
</dbReference>
<dbReference type="SUPFAM" id="SSF51905">
    <property type="entry name" value="FAD/NAD(P)-binding domain"/>
    <property type="match status" value="1"/>
</dbReference>
<sequence length="421" mass="45178">MSDVLIVGGGAIGICSAHYLNQAGFSVTVLEKSEVGGACSHGNAGLIVPSHVVPLAAPGVISQGLKWLFNSSSPFYIKPRLSSDLISWIWRFRSACSESRMRRSMPIIHELIQASLPLFDELAAIDDLSFGYRKEGLLMLFAKEKGRQDCLKGANLARGMGMPVEELDQEALRALEPHVPDGIIGGVYYPQDAHLDPGRFVTALAAKLKQKGQTTIHTQTEVTELVEEQGKIVAVRTNQGDFTADQILLAGGSWSPLIARTLGLKLPVQAAKGYSITLPGPTVSPRIPMILAEAKATVTPLENQIRFAGTLELAGLDPSINRKRVASILKAAPTYFPDFRAESVSRGQIWSGFRPCTPDGLPMIGRSDRFDNLLVATGHAMIGITLAPITGKIISEIAAEQSVQATSAQSLADLSVERFSA</sequence>
<dbReference type="GO" id="GO:0005737">
    <property type="term" value="C:cytoplasm"/>
    <property type="evidence" value="ECO:0007669"/>
    <property type="project" value="TreeGrafter"/>
</dbReference>
<dbReference type="Proteomes" id="UP000663929">
    <property type="component" value="Chromosome"/>
</dbReference>
<dbReference type="SUPFAM" id="SSF54373">
    <property type="entry name" value="FAD-linked reductases, C-terminal domain"/>
    <property type="match status" value="1"/>
</dbReference>
<keyword evidence="4" id="KW-1185">Reference proteome</keyword>
<evidence type="ECO:0000313" key="4">
    <source>
        <dbReference type="Proteomes" id="UP000663929"/>
    </source>
</evidence>
<accession>A0A8A4TDA8</accession>
<dbReference type="RefSeq" id="WP_237377226.1">
    <property type="nucleotide sequence ID" value="NZ_CP071793.1"/>
</dbReference>
<evidence type="ECO:0000313" key="3">
    <source>
        <dbReference type="EMBL" id="QTD47557.1"/>
    </source>
</evidence>
<dbReference type="PANTHER" id="PTHR13847">
    <property type="entry name" value="SARCOSINE DEHYDROGENASE-RELATED"/>
    <property type="match status" value="1"/>
</dbReference>
<dbReference type="PANTHER" id="PTHR13847:SF289">
    <property type="entry name" value="GLYCINE OXIDASE"/>
    <property type="match status" value="1"/>
</dbReference>
<name>A0A8A4TDA8_SULCO</name>
<dbReference type="InterPro" id="IPR006076">
    <property type="entry name" value="FAD-dep_OxRdtase"/>
</dbReference>
<dbReference type="EMBL" id="CP071793">
    <property type="protein sequence ID" value="QTD47557.1"/>
    <property type="molecule type" value="Genomic_DNA"/>
</dbReference>
<dbReference type="KEGG" id="scor:J3U87_18350"/>
<proteinExistence type="predicted"/>
<protein>
    <submittedName>
        <fullName evidence="3">FAD-dependent oxidoreductase</fullName>
    </submittedName>
</protein>
<keyword evidence="1" id="KW-0560">Oxidoreductase</keyword>
<dbReference type="GO" id="GO:0016491">
    <property type="term" value="F:oxidoreductase activity"/>
    <property type="evidence" value="ECO:0007669"/>
    <property type="project" value="UniProtKB-KW"/>
</dbReference>
<evidence type="ECO:0000256" key="1">
    <source>
        <dbReference type="ARBA" id="ARBA00023002"/>
    </source>
</evidence>
<dbReference type="AlphaFoldDB" id="A0A8A4TDA8"/>
<feature type="domain" description="FAD dependent oxidoreductase" evidence="2">
    <location>
        <begin position="3"/>
        <end position="396"/>
    </location>
</feature>
<reference evidence="3" key="1">
    <citation type="submission" date="2021-03" db="EMBL/GenBank/DDBJ databases">
        <title>Acanthopleuribacteraceae sp. M133.</title>
        <authorList>
            <person name="Wang G."/>
        </authorList>
    </citation>
    <scope>NUCLEOTIDE SEQUENCE</scope>
    <source>
        <strain evidence="3">M133</strain>
    </source>
</reference>
<gene>
    <name evidence="3" type="ORF">J3U87_18350</name>
</gene>
<evidence type="ECO:0000259" key="2">
    <source>
        <dbReference type="Pfam" id="PF01266"/>
    </source>
</evidence>
<dbReference type="Gene3D" id="3.30.9.10">
    <property type="entry name" value="D-Amino Acid Oxidase, subunit A, domain 2"/>
    <property type="match status" value="1"/>
</dbReference>
<dbReference type="Pfam" id="PF01266">
    <property type="entry name" value="DAO"/>
    <property type="match status" value="1"/>
</dbReference>
<dbReference type="Gene3D" id="3.50.50.60">
    <property type="entry name" value="FAD/NAD(P)-binding domain"/>
    <property type="match status" value="2"/>
</dbReference>
<organism evidence="3 4">
    <name type="scientific">Sulfidibacter corallicola</name>
    <dbReference type="NCBI Taxonomy" id="2818388"/>
    <lineage>
        <taxon>Bacteria</taxon>
        <taxon>Pseudomonadati</taxon>
        <taxon>Acidobacteriota</taxon>
        <taxon>Holophagae</taxon>
        <taxon>Acanthopleuribacterales</taxon>
        <taxon>Acanthopleuribacteraceae</taxon>
        <taxon>Sulfidibacter</taxon>
    </lineage>
</organism>